<evidence type="ECO:0000256" key="5">
    <source>
        <dbReference type="ARBA" id="ARBA00022559"/>
    </source>
</evidence>
<evidence type="ECO:0000256" key="14">
    <source>
        <dbReference type="RuleBase" id="RU366011"/>
    </source>
</evidence>
<dbReference type="InterPro" id="IPR013766">
    <property type="entry name" value="Thioredoxin_domain"/>
</dbReference>
<dbReference type="GO" id="GO:0005885">
    <property type="term" value="C:Arp2/3 protein complex"/>
    <property type="evidence" value="ECO:0007669"/>
    <property type="project" value="InterPro"/>
</dbReference>
<comment type="subcellular location">
    <subcellularLocation>
        <location evidence="1">Cytoplasm</location>
        <location evidence="1">Cytoskeleton</location>
    </subcellularLocation>
</comment>
<evidence type="ECO:0000256" key="12">
    <source>
        <dbReference type="ARBA" id="ARBA00060329"/>
    </source>
</evidence>
<dbReference type="GO" id="GO:0005777">
    <property type="term" value="C:peroxisome"/>
    <property type="evidence" value="ECO:0007669"/>
    <property type="project" value="TreeGrafter"/>
</dbReference>
<dbReference type="InterPro" id="IPR013740">
    <property type="entry name" value="Redoxin"/>
</dbReference>
<keyword evidence="5 14" id="KW-0575">Peroxidase</keyword>
<name>A0A1E4T6T9_9ASCO</name>
<dbReference type="GO" id="GO:0044396">
    <property type="term" value="P:actin cortical patch organization"/>
    <property type="evidence" value="ECO:0007669"/>
    <property type="project" value="UniProtKB-ARBA"/>
</dbReference>
<feature type="domain" description="Thioredoxin" evidence="15">
    <location>
        <begin position="153"/>
        <end position="315"/>
    </location>
</feature>
<reference evidence="17" key="1">
    <citation type="submission" date="2016-04" db="EMBL/GenBank/DDBJ databases">
        <title>Comparative genomics of biotechnologically important yeasts.</title>
        <authorList>
            <consortium name="DOE Joint Genome Institute"/>
            <person name="Riley R."/>
            <person name="Haridas S."/>
            <person name="Wolfe K.H."/>
            <person name="Lopes M.R."/>
            <person name="Hittinger C.T."/>
            <person name="Goker M."/>
            <person name="Salamov A."/>
            <person name="Wisecaver J."/>
            <person name="Long T.M."/>
            <person name="Aerts A.L."/>
            <person name="Barry K."/>
            <person name="Choi C."/>
            <person name="Clum A."/>
            <person name="Coughlan A.Y."/>
            <person name="Deshpande S."/>
            <person name="Douglass A.P."/>
            <person name="Hanson S.J."/>
            <person name="Klenk H.-P."/>
            <person name="Labutti K."/>
            <person name="Lapidus A."/>
            <person name="Lindquist E."/>
            <person name="Lipzen A."/>
            <person name="Meier-Kolthoff J.P."/>
            <person name="Ohm R.A."/>
            <person name="Otillar R.P."/>
            <person name="Pangilinan J."/>
            <person name="Peng Y."/>
            <person name="Rokas A."/>
            <person name="Rosa C.A."/>
            <person name="Scheuner C."/>
            <person name="Sibirny A.A."/>
            <person name="Slot J.C."/>
            <person name="Stielow J.B."/>
            <person name="Sun H."/>
            <person name="Kurtzman C.P."/>
            <person name="Blackwell M."/>
            <person name="Grigoriev I.V."/>
            <person name="Jeffries T.W."/>
        </authorList>
    </citation>
    <scope>NUCLEOTIDE SEQUENCE [LARGE SCALE GENOMIC DNA]</scope>
    <source>
        <strain evidence="17">NRRL YB-2248</strain>
    </source>
</reference>
<dbReference type="InterPro" id="IPR006789">
    <property type="entry name" value="ARPC5"/>
</dbReference>
<comment type="similarity">
    <text evidence="2">Belongs to the ARPC5 family.</text>
</comment>
<comment type="similarity">
    <text evidence="3 14">Belongs to the peroxiredoxin family. Prx5 subfamily.</text>
</comment>
<evidence type="ECO:0000256" key="10">
    <source>
        <dbReference type="ARBA" id="ARBA00040214"/>
    </source>
</evidence>
<keyword evidence="17" id="KW-1185">Reference proteome</keyword>
<dbReference type="Pfam" id="PF08534">
    <property type="entry name" value="Redoxin"/>
    <property type="match status" value="1"/>
</dbReference>
<dbReference type="EMBL" id="KV453848">
    <property type="protein sequence ID" value="ODV87452.1"/>
    <property type="molecule type" value="Genomic_DNA"/>
</dbReference>
<evidence type="ECO:0000256" key="9">
    <source>
        <dbReference type="ARBA" id="ARBA00023284"/>
    </source>
</evidence>
<dbReference type="AlphaFoldDB" id="A0A1E4T6T9"/>
<protein>
    <recommendedName>
        <fullName evidence="10">Actin-related protein 2/3 complex subunit 5</fullName>
    </recommendedName>
    <alternativeName>
        <fullName evidence="11">Arp2/3 complex 16 kDa subunit</fullName>
    </alternativeName>
</protein>
<dbReference type="STRING" id="983967.A0A1E4T6T9"/>
<keyword evidence="4" id="KW-0963">Cytoplasm</keyword>
<dbReference type="GO" id="GO:0030833">
    <property type="term" value="P:regulation of actin filament polymerization"/>
    <property type="evidence" value="ECO:0007669"/>
    <property type="project" value="InterPro"/>
</dbReference>
<comment type="function">
    <text evidence="14">Thiol-specific peroxidase that catalyzes the reduction of hydrogen peroxide and organic hydroperoxides to water and alcohols, respectively. Plays a role in cell protection against oxidative stress by detoxifying peroxides.</text>
</comment>
<gene>
    <name evidence="16" type="ORF">CANARDRAFT_229983</name>
</gene>
<dbReference type="Pfam" id="PF04699">
    <property type="entry name" value="P16-Arc"/>
    <property type="match status" value="1"/>
</dbReference>
<evidence type="ECO:0000256" key="8">
    <source>
        <dbReference type="ARBA" id="ARBA00023212"/>
    </source>
</evidence>
<comment type="function">
    <text evidence="12">Functions as a component of the Arp2/3 complex which is involved in regulation of actin polymerization and together with an activating nucleation-promoting factor (NPF) mediates the formation of branched actin networks.</text>
</comment>
<keyword evidence="6 14" id="KW-0049">Antioxidant</keyword>
<dbReference type="SUPFAM" id="SSF52833">
    <property type="entry name" value="Thioredoxin-like"/>
    <property type="match status" value="1"/>
</dbReference>
<dbReference type="PROSITE" id="PS51352">
    <property type="entry name" value="THIOREDOXIN_2"/>
    <property type="match status" value="1"/>
</dbReference>
<dbReference type="SUPFAM" id="SSF69103">
    <property type="entry name" value="Arp2/3 complex 16 kDa subunit ARPC5"/>
    <property type="match status" value="1"/>
</dbReference>
<evidence type="ECO:0000256" key="11">
    <source>
        <dbReference type="ARBA" id="ARBA00041308"/>
    </source>
</evidence>
<dbReference type="CDD" id="cd03013">
    <property type="entry name" value="PRX5_like"/>
    <property type="match status" value="1"/>
</dbReference>
<dbReference type="Proteomes" id="UP000094801">
    <property type="component" value="Unassembled WGS sequence"/>
</dbReference>
<organism evidence="16 17">
    <name type="scientific">[Candida] arabinofermentans NRRL YB-2248</name>
    <dbReference type="NCBI Taxonomy" id="983967"/>
    <lineage>
        <taxon>Eukaryota</taxon>
        <taxon>Fungi</taxon>
        <taxon>Dikarya</taxon>
        <taxon>Ascomycota</taxon>
        <taxon>Saccharomycotina</taxon>
        <taxon>Pichiomycetes</taxon>
        <taxon>Pichiales</taxon>
        <taxon>Pichiaceae</taxon>
        <taxon>Ogataea</taxon>
        <taxon>Ogataea/Candida clade</taxon>
    </lineage>
</organism>
<evidence type="ECO:0000256" key="2">
    <source>
        <dbReference type="ARBA" id="ARBA00006084"/>
    </source>
</evidence>
<evidence type="ECO:0000256" key="4">
    <source>
        <dbReference type="ARBA" id="ARBA00022490"/>
    </source>
</evidence>
<evidence type="ECO:0000313" key="16">
    <source>
        <dbReference type="EMBL" id="ODV87452.1"/>
    </source>
</evidence>
<evidence type="ECO:0000256" key="6">
    <source>
        <dbReference type="ARBA" id="ARBA00022862"/>
    </source>
</evidence>
<proteinExistence type="inferred from homology"/>
<dbReference type="InterPro" id="IPR036743">
    <property type="entry name" value="ARPC5_sf"/>
</dbReference>
<keyword evidence="9 14" id="KW-0676">Redox-active center</keyword>
<evidence type="ECO:0000256" key="7">
    <source>
        <dbReference type="ARBA" id="ARBA00023002"/>
    </source>
</evidence>
<dbReference type="GO" id="GO:0034314">
    <property type="term" value="P:Arp2/3 complex-mediated actin nucleation"/>
    <property type="evidence" value="ECO:0007669"/>
    <property type="project" value="InterPro"/>
</dbReference>
<dbReference type="InterPro" id="IPR037944">
    <property type="entry name" value="PRX5-like"/>
</dbReference>
<dbReference type="GO" id="GO:0045454">
    <property type="term" value="P:cell redox homeostasis"/>
    <property type="evidence" value="ECO:0007669"/>
    <property type="project" value="TreeGrafter"/>
</dbReference>
<dbReference type="GO" id="GO:0042744">
    <property type="term" value="P:hydrogen peroxide catabolic process"/>
    <property type="evidence" value="ECO:0007669"/>
    <property type="project" value="TreeGrafter"/>
</dbReference>
<dbReference type="PANTHER" id="PTHR10430">
    <property type="entry name" value="PEROXIREDOXIN"/>
    <property type="match status" value="1"/>
</dbReference>
<evidence type="ECO:0000256" key="1">
    <source>
        <dbReference type="ARBA" id="ARBA00004245"/>
    </source>
</evidence>
<dbReference type="InterPro" id="IPR036249">
    <property type="entry name" value="Thioredoxin-like_sf"/>
</dbReference>
<evidence type="ECO:0000313" key="17">
    <source>
        <dbReference type="Proteomes" id="UP000094801"/>
    </source>
</evidence>
<evidence type="ECO:0000256" key="13">
    <source>
        <dbReference type="PIRSR" id="PIRSR637944-1"/>
    </source>
</evidence>
<keyword evidence="8" id="KW-0206">Cytoskeleton</keyword>
<sequence>MDDWRRIDIDQYDPEAQYEADDLNLPAYTLQDIEPKLSELRTQLSRGSAIQALKLGLDDPPYGSAPNVKSAYLLSVLEILQTIKQSEISGLVKELDLDEIDVLVKFLYSLMALKEGQKSGGVLLTWFDKAIEIVGEGPIVRYMSDELKMMAVIKRGDKFPNNVKNLYYKPEGGEPKEFDLKSFTRGKKYVVVNVPGAFTPPCSEQHLPGYIKSVQQFASKGVDFILVVSKNDPLVLNAWRQSLGVNSPKIIFVSDPELELTKKLGSTLDLSEIGLGLRTGRLALIVNRSGIVEFAAVEDGGAVDVSTAPKLLAKL</sequence>
<dbReference type="GO" id="GO:0034599">
    <property type="term" value="P:cellular response to oxidative stress"/>
    <property type="evidence" value="ECO:0007669"/>
    <property type="project" value="InterPro"/>
</dbReference>
<feature type="active site" description="Cysteine sulfenic acid (-SOH) intermediate" evidence="13">
    <location>
        <position position="202"/>
    </location>
</feature>
<dbReference type="GO" id="GO:0008379">
    <property type="term" value="F:thioredoxin peroxidase activity"/>
    <property type="evidence" value="ECO:0007669"/>
    <property type="project" value="InterPro"/>
</dbReference>
<dbReference type="Gene3D" id="1.25.40.190">
    <property type="entry name" value="Actin-related protein 2/3 complex subunit 5"/>
    <property type="match status" value="1"/>
</dbReference>
<accession>A0A1E4T6T9</accession>
<evidence type="ECO:0000256" key="3">
    <source>
        <dbReference type="ARBA" id="ARBA00010505"/>
    </source>
</evidence>
<evidence type="ECO:0000259" key="15">
    <source>
        <dbReference type="PROSITE" id="PS51352"/>
    </source>
</evidence>
<dbReference type="PANTHER" id="PTHR10430:SF16">
    <property type="entry name" value="PEROXIREDOXIN-5, MITOCHONDRIAL"/>
    <property type="match status" value="1"/>
</dbReference>
<dbReference type="FunFam" id="1.25.40.190:FF:000003">
    <property type="entry name" value="Actin-related protein 2/3 complex subunit 5"/>
    <property type="match status" value="1"/>
</dbReference>
<keyword evidence="7 14" id="KW-0560">Oxidoreductase</keyword>
<dbReference type="Gene3D" id="3.40.30.10">
    <property type="entry name" value="Glutaredoxin"/>
    <property type="match status" value="1"/>
</dbReference>
<dbReference type="OrthoDB" id="195498at2759"/>
<dbReference type="GO" id="GO:0005739">
    <property type="term" value="C:mitochondrion"/>
    <property type="evidence" value="ECO:0007669"/>
    <property type="project" value="TreeGrafter"/>
</dbReference>